<reference evidence="3" key="1">
    <citation type="journal article" date="2020" name="Stud. Mycol.">
        <title>101 Dothideomycetes genomes: A test case for predicting lifestyles and emergence of pathogens.</title>
        <authorList>
            <person name="Haridas S."/>
            <person name="Albert R."/>
            <person name="Binder M."/>
            <person name="Bloem J."/>
            <person name="LaButti K."/>
            <person name="Salamov A."/>
            <person name="Andreopoulos B."/>
            <person name="Baker S."/>
            <person name="Barry K."/>
            <person name="Bills G."/>
            <person name="Bluhm B."/>
            <person name="Cannon C."/>
            <person name="Castanera R."/>
            <person name="Culley D."/>
            <person name="Daum C."/>
            <person name="Ezra D."/>
            <person name="Gonzalez J."/>
            <person name="Henrissat B."/>
            <person name="Kuo A."/>
            <person name="Liang C."/>
            <person name="Lipzen A."/>
            <person name="Lutzoni F."/>
            <person name="Magnuson J."/>
            <person name="Mondo S."/>
            <person name="Nolan M."/>
            <person name="Ohm R."/>
            <person name="Pangilinan J."/>
            <person name="Park H.-J."/>
            <person name="Ramirez L."/>
            <person name="Alfaro M."/>
            <person name="Sun H."/>
            <person name="Tritt A."/>
            <person name="Yoshinaga Y."/>
            <person name="Zwiers L.-H."/>
            <person name="Turgeon B."/>
            <person name="Goodwin S."/>
            <person name="Spatafora J."/>
            <person name="Crous P."/>
            <person name="Grigoriev I."/>
        </authorList>
    </citation>
    <scope>NUCLEOTIDE SEQUENCE [LARGE SCALE GENOMIC DNA]</scope>
    <source>
        <strain evidence="3">CECT 20119</strain>
    </source>
</reference>
<name>A0A6A6G669_9PEZI</name>
<sequence>MKRSKGCRINFLGFEANNKSQQLDIMSSVDFLDIVADDLSDPDFEADVKRGAEQLQERVQLLTAHLNEMGRIMEDAINKSIAEQQNFKTAESAMLEEHDRQNKLAMEEAERNGNIDYQQLRRDELEDEKHKLLAEKHMLEHELKVMGKREAREKCTVTKKRKIMG</sequence>
<gene>
    <name evidence="2" type="ORF">BDZ85DRAFT_266306</name>
</gene>
<protein>
    <submittedName>
        <fullName evidence="2">Uncharacterized protein</fullName>
    </submittedName>
</protein>
<keyword evidence="3" id="KW-1185">Reference proteome</keyword>
<dbReference type="EMBL" id="ML992511">
    <property type="protein sequence ID" value="KAF2221114.1"/>
    <property type="molecule type" value="Genomic_DNA"/>
</dbReference>
<feature type="coiled-coil region" evidence="1">
    <location>
        <begin position="115"/>
        <end position="142"/>
    </location>
</feature>
<proteinExistence type="predicted"/>
<accession>A0A6A6G669</accession>
<dbReference type="AlphaFoldDB" id="A0A6A6G669"/>
<organism evidence="2 3">
    <name type="scientific">Elsinoe ampelina</name>
    <dbReference type="NCBI Taxonomy" id="302913"/>
    <lineage>
        <taxon>Eukaryota</taxon>
        <taxon>Fungi</taxon>
        <taxon>Dikarya</taxon>
        <taxon>Ascomycota</taxon>
        <taxon>Pezizomycotina</taxon>
        <taxon>Dothideomycetes</taxon>
        <taxon>Dothideomycetidae</taxon>
        <taxon>Myriangiales</taxon>
        <taxon>Elsinoaceae</taxon>
        <taxon>Elsinoe</taxon>
    </lineage>
</organism>
<keyword evidence="1" id="KW-0175">Coiled coil</keyword>
<dbReference type="Proteomes" id="UP000799538">
    <property type="component" value="Unassembled WGS sequence"/>
</dbReference>
<evidence type="ECO:0000313" key="2">
    <source>
        <dbReference type="EMBL" id="KAF2221114.1"/>
    </source>
</evidence>
<evidence type="ECO:0000256" key="1">
    <source>
        <dbReference type="SAM" id="Coils"/>
    </source>
</evidence>
<evidence type="ECO:0000313" key="3">
    <source>
        <dbReference type="Proteomes" id="UP000799538"/>
    </source>
</evidence>